<dbReference type="PROSITE" id="PS51460">
    <property type="entry name" value="GAR"/>
    <property type="match status" value="1"/>
</dbReference>
<proteinExistence type="predicted"/>
<dbReference type="InterPro" id="IPR036534">
    <property type="entry name" value="GAR_dom_sf"/>
</dbReference>
<dbReference type="GO" id="GO:0008017">
    <property type="term" value="F:microtubule binding"/>
    <property type="evidence" value="ECO:0007669"/>
    <property type="project" value="InterPro"/>
</dbReference>
<feature type="region of interest" description="Disordered" evidence="5">
    <location>
        <begin position="2049"/>
        <end position="2070"/>
    </location>
</feature>
<evidence type="ECO:0000259" key="6">
    <source>
        <dbReference type="PROSITE" id="PS51460"/>
    </source>
</evidence>
<dbReference type="Pfam" id="PF02187">
    <property type="entry name" value="GAS2"/>
    <property type="match status" value="1"/>
</dbReference>
<evidence type="ECO:0000256" key="4">
    <source>
        <dbReference type="SAM" id="Coils"/>
    </source>
</evidence>
<dbReference type="PANTHER" id="PTHR11915">
    <property type="entry name" value="SPECTRIN/FILAMIN RELATED CYTOSKELETAL PROTEIN"/>
    <property type="match status" value="1"/>
</dbReference>
<keyword evidence="4" id="KW-0175">Coiled coil</keyword>
<feature type="coiled-coil region" evidence="4">
    <location>
        <begin position="1916"/>
        <end position="1975"/>
    </location>
</feature>
<dbReference type="SMART" id="SM00150">
    <property type="entry name" value="SPEC"/>
    <property type="match status" value="3"/>
</dbReference>
<feature type="coiled-coil region" evidence="4">
    <location>
        <begin position="2978"/>
        <end position="3012"/>
    </location>
</feature>
<dbReference type="InterPro" id="IPR003108">
    <property type="entry name" value="GAR_dom"/>
</dbReference>
<feature type="coiled-coil region" evidence="4">
    <location>
        <begin position="2168"/>
        <end position="2202"/>
    </location>
</feature>
<protein>
    <submittedName>
        <fullName evidence="7">9863_t:CDS:1</fullName>
    </submittedName>
</protein>
<dbReference type="GO" id="GO:0005856">
    <property type="term" value="C:cytoskeleton"/>
    <property type="evidence" value="ECO:0007669"/>
    <property type="project" value="UniProtKB-SubCell"/>
</dbReference>
<dbReference type="InterPro" id="IPR018159">
    <property type="entry name" value="Spectrin/alpha-actinin"/>
</dbReference>
<feature type="coiled-coil region" evidence="4">
    <location>
        <begin position="2346"/>
        <end position="2373"/>
    </location>
</feature>
<keyword evidence="3" id="KW-0206">Cytoskeleton</keyword>
<keyword evidence="2" id="KW-0963">Cytoplasm</keyword>
<evidence type="ECO:0000256" key="3">
    <source>
        <dbReference type="ARBA" id="ARBA00023212"/>
    </source>
</evidence>
<keyword evidence="8" id="KW-1185">Reference proteome</keyword>
<comment type="caution">
    <text evidence="7">The sequence shown here is derived from an EMBL/GenBank/DDBJ whole genome shotgun (WGS) entry which is preliminary data.</text>
</comment>
<dbReference type="Gene3D" id="3.30.920.20">
    <property type="entry name" value="Gas2-like domain"/>
    <property type="match status" value="1"/>
</dbReference>
<feature type="coiled-coil region" evidence="4">
    <location>
        <begin position="2576"/>
        <end position="2603"/>
    </location>
</feature>
<name>A0A9N8W1Z8_9GLOM</name>
<feature type="compositionally biased region" description="Low complexity" evidence="5">
    <location>
        <begin position="3313"/>
        <end position="3330"/>
    </location>
</feature>
<reference evidence="7" key="1">
    <citation type="submission" date="2021-06" db="EMBL/GenBank/DDBJ databases">
        <authorList>
            <person name="Kallberg Y."/>
            <person name="Tangrot J."/>
            <person name="Rosling A."/>
        </authorList>
    </citation>
    <scope>NUCLEOTIDE SEQUENCE</scope>
    <source>
        <strain evidence="7">MT106</strain>
    </source>
</reference>
<feature type="region of interest" description="Disordered" evidence="5">
    <location>
        <begin position="3280"/>
        <end position="3370"/>
    </location>
</feature>
<dbReference type="Gene3D" id="1.20.58.60">
    <property type="match status" value="6"/>
</dbReference>
<sequence>MEEIRNSESPDIPEIPEIGDIIQEPLQQEPSVDEELAEHRKLFQAAMSKMENLELYSVGGPLGEYYKAIKSFASLMAKQTSKLPDFPPLTSNHIDSDILKTIDEILLRLDAEIISSGSEQAQLKKQDIELSLEQLWQSFIGIAKASKLKLREFDWVSELSTKVEKVEFEVKKVEAMLEGVLESPDAVSLSSSISSNNGDVTVTGIIFSSSLLDEWYTKIIAVEELAREVIDKVHEFGELYRHPRFRAPPDLSKRVDVIIENFLPSLKSKISDTKEILAHDRRIGRWFDGGNEADKWISETLNRAKQLEVPDFVNKYEWEEEENNLESLVEARRNMIENIAEDAKQFYQEKIEHLILKAKDFKDGIKDFDDQEDQIVVQLMAKQHKTLDQKFNKLTDFITLLLEQTTTENYRILLNHLESIQSMRTNMQSIRKMIIEHNDADLVVDDVNKVEQEIIDFQQQLPKNDNEDTALSKALRQKHTKLLDTIRNIKIALSENRLQMAAYLSPSSPSSPTSSASEFDRLSIDISKRLDNFQAKLISPPTYMIDSESESEEPERVHGLTCSDDHIEDLTESYGSIESDLLSFERSLWVEFWLTSERAKRIRGQEATGRINELETTFIEVKRLMKERNNDIAVIKKGREYAKGIEKIRDQLDAVKAKMSRGETTTDSSIQELDEYMVEAKRLLKELDHLYKDLLSPDAHDQSYLLKYKEYKEFYKIVEDWIEEVRIWFREAERIRIWIEKRIEILENVEKVDVFQTSNISTLVTQEKVDDWQKDFEELEKEVEKFDAGDMARLRAHVKEIMGTQEEANKAMSPADTTTIAITLQTLTILDQLLNTLKKRENELTLLSLRVQWEREFDRAMNVWHSLISEIKDFTINHARWKPPISQTEDGWLQPAQQLEQSEVNTEAENIKDRMSDYKNVSIPPTTELFDEFVDTSYVEVPDHLMTKQENLEERDLQDLEDYFGFSKRVIVQRKDVLDYVLSANLIHKDGLALLQDLIKEESNPRGGKIQQKFNSRVQEINDRVESAWLSKGSRVVYPDDPRHDQAENVRVREGVDQYYRKMRELYDKIVEALRAYERALRLVTLAEEYKEAAKRLDKWIDQQNSLLKKRKVDVFVEKCKYNKQDVETFLTDNNQLVIDIENFKEQDLKPLYEKISALISEVKSIGTKCVNTDELDSIVSGLDNKSVDLDAKVDSHGKELYVLDKRVQWEDQYSDANDWINSTMSKTNRFLTTFESLKNIKEEISNFEENSLKNTQTAFTDLCDIFNILPNIETAPEHIHSRQKKLNDNLLSVKDLSDYTHKVIEQKKSVVDYMNEANEADSYGEKIKSDLTQALSTVLSEGKDDDTNFIERITLFKEKIDKAWRELAEIVPYPSRNKDDNKIVNDVNVDNALKNADDVKFNKSVKDAIEKKNDLLQKLFNNLQELLLDFQRSIALYRSVKACEDKVKELNDWINEKIPIVEARRVDVFADNLSMMNTEVENLMQENKELFAKVQNFEAEDVNTLRAKIQNLLEDIKDAKAKNIDTDPLTTSLKKLENDLETLKNLIQIEANELDAVDKRINWENTHQKSLDWINNAINETKDFTSSKAAWRVDTPEDKSSIEPLDVEFKGIKEKVDSHLSNEIAENKTNYDQFILASDKLTYKEDRRVDIEKRQTLLESNVKKLNDHVDYARALLDQRGVVVEFMSEASNLESIGAELQQQLIDAEKNVASGPSEIDLETKVNEFNNKVKNLWENTGSKVPFPISEIMNEVDHTENSVVKEAVDNRYALLKELGGSLDELHEKYQTSLALQQRANKCLLDSARIQDWIAGRLQILNDRQVDPLVVECTWKESEVQKMQQEHEEFLEENARADVEDISELRRELETLLQDITKADCKSVDQSPLAQALENLNKNFSDLQAISSSRQLELSVLENRARWEEKFASTSNTLDELDRNVNTFIEDQARWSLETRSSEIDLNKIFADLEKQVKEFEEQPLTSTKAKFNELETSINKFLSKETPEHITARQIALNQKFTDLLSRMNFAKQVLAQRDSVDAFMKQADIVQKEGESLKSKIDSAEENGESDSGFSDKLATFKNNLDDLKTNHAEKIVHPNDPLTSEDLNVSIKQAIDDQLALLDALSKELDDLLKSYQDTMDLSGNLAKGLKEAKDIESELDKFIFTKANWESNQNSEDNVINSKETREKLLAELDTIKENLANFDENTLHPVNEKFNNYKSNLEASEKQVPEHVQSLHKTLNDLVDGLKVLDNFARDVIQQRVTVDQYMKDGAQLENEARQIQQILLMNHPSSPGGEGNTVSTVVENFANRVQELWDDLSSKIVYPTCPVQNEEDRMSRTDDSNSVIREAVNAQNESLKSLSNSLNDLLNTHQNVLRRKKMLESYLHQADDIAAWIQPKLDIVQNVANDQNLGEQTEDHLRELIGEVDGVDAARTAYHSAFEFAKSLATSMIEEMALEVEQGGDDVEDIKNDLALVRKKQEEIDQLWDALGSTVPVAKQILDQGLQVVEFKQKADETFAKINELSNVILNTPPEQISPHLKDWQIELNSLEQNDLFSLIKIFDNVQENLKENPSAISDKESKILEDRLQEVNDAISALKKLLSQKIDEAEAYRSSQIASAYMDRARDLQQWINDSVAKFQDSLRYGIMVGNLEEQNKNNWGILSSVFEEFKGEVPERFLQLESIRAEFNDIASQEGIRELDEIMALHSQLDAAWEYLDNATSEMKGFVDKVEQWYNRHETIYHVESEILDGLPDRINKLASINYENLATEVNELDGLIKNANVALDEVKNAATQIVDKPGDIVDQTNRHNFDEHHADALKRLNTLSTSFQVALKAAHNASALAAFHAEVNRIIAACQEESDTIQTRHEDLQNKGFYALEAEDLERVLKYSIEGYDDADEKLSKYDDKINNQLKREADQLIELNPAVNKDRILNIFTKLTEALSQFSEAVSRERSELELVRKVFAHAKTAQDIKSWIQGCKMAVLNIQVDVTDQEVEIADLEEKIADFQHTVDKFQNLSNNLLKHIDDTPYKEDNSRIKEASQQRTNRVLDDWNGLKAMMTSVRSSLNASRENQEVSRTIKDILMAIGQVRERVFNIESYITGGDSIQIPTRDDVESGERELGSIQAEIDHILQPRIDGLDVMISNLTDGGANFIQQRAGIAESLTNLASAIENKKNQLRKAQKLAFFGTKADEMNALMSSLLDVVDDNAPLSSLQMVELQSRKIELDTKYNYYRPRIEEKFKDTKRASEPFKDDWRVEERLSNLSEQWKELDAEAKARKEELQRLLSGRKNRDRSGSIPTIRPYSPVTRVRNSITPKNSNSSLRNNRSPSPRSSRITSYTNPQPARNGTRNPRISSPTRQSPSPTSGTRRPPIRLLPHTVNNYIPKSDDPLDVEVARIVNTCPVKIKVTLVEGEEGKYLFGEVEPKLCYCRILRSRMVMVRVGGGWAELSKFLVEHANLEQKFIPKAQSFVRLDETDPDGSETAFGPGIYEANLRITPKGPGLRIEGEKNGGPLALKHMYTRK</sequence>
<evidence type="ECO:0000313" key="7">
    <source>
        <dbReference type="EMBL" id="CAG8474256.1"/>
    </source>
</evidence>
<dbReference type="SUPFAM" id="SSF143575">
    <property type="entry name" value="GAS2 domain-like"/>
    <property type="match status" value="1"/>
</dbReference>
<feature type="coiled-coil region" evidence="4">
    <location>
        <begin position="1474"/>
        <end position="1561"/>
    </location>
</feature>
<feature type="compositionally biased region" description="Low complexity" evidence="5">
    <location>
        <begin position="3347"/>
        <end position="3365"/>
    </location>
</feature>
<evidence type="ECO:0000256" key="1">
    <source>
        <dbReference type="ARBA" id="ARBA00004245"/>
    </source>
</evidence>
<feature type="coiled-coil region" evidence="4">
    <location>
        <begin position="1060"/>
        <end position="1103"/>
    </location>
</feature>
<evidence type="ECO:0000256" key="2">
    <source>
        <dbReference type="ARBA" id="ARBA00022490"/>
    </source>
</evidence>
<dbReference type="SUPFAM" id="SSF46966">
    <property type="entry name" value="Spectrin repeat"/>
    <property type="match status" value="5"/>
</dbReference>
<feature type="coiled-coil region" evidence="4">
    <location>
        <begin position="1836"/>
        <end position="1878"/>
    </location>
</feature>
<dbReference type="SMART" id="SM00243">
    <property type="entry name" value="GAS2"/>
    <property type="match status" value="1"/>
</dbReference>
<evidence type="ECO:0000313" key="8">
    <source>
        <dbReference type="Proteomes" id="UP000789831"/>
    </source>
</evidence>
<feature type="domain" description="GAR" evidence="6">
    <location>
        <begin position="3381"/>
        <end position="3455"/>
    </location>
</feature>
<feature type="compositionally biased region" description="Polar residues" evidence="5">
    <location>
        <begin position="3331"/>
        <end position="3345"/>
    </location>
</feature>
<feature type="coiled-coil region" evidence="4">
    <location>
        <begin position="2848"/>
        <end position="2909"/>
    </location>
</feature>
<accession>A0A9N8W1Z8</accession>
<organism evidence="7 8">
    <name type="scientific">Ambispora gerdemannii</name>
    <dbReference type="NCBI Taxonomy" id="144530"/>
    <lineage>
        <taxon>Eukaryota</taxon>
        <taxon>Fungi</taxon>
        <taxon>Fungi incertae sedis</taxon>
        <taxon>Mucoromycota</taxon>
        <taxon>Glomeromycotina</taxon>
        <taxon>Glomeromycetes</taxon>
        <taxon>Archaeosporales</taxon>
        <taxon>Ambisporaceae</taxon>
        <taxon>Ambispora</taxon>
    </lineage>
</organism>
<evidence type="ECO:0000256" key="5">
    <source>
        <dbReference type="SAM" id="MobiDB-lite"/>
    </source>
</evidence>
<dbReference type="EMBL" id="CAJVPL010000256">
    <property type="protein sequence ID" value="CAG8474256.1"/>
    <property type="molecule type" value="Genomic_DNA"/>
</dbReference>
<comment type="subcellular location">
    <subcellularLocation>
        <location evidence="1">Cytoplasm</location>
        <location evidence="1">Cytoskeleton</location>
    </subcellularLocation>
</comment>
<feature type="coiled-coil region" evidence="4">
    <location>
        <begin position="2110"/>
        <end position="2137"/>
    </location>
</feature>
<gene>
    <name evidence="7" type="ORF">AGERDE_LOCUS2896</name>
</gene>
<dbReference type="OrthoDB" id="10017054at2759"/>
<dbReference type="Proteomes" id="UP000789831">
    <property type="component" value="Unassembled WGS sequence"/>
</dbReference>